<protein>
    <submittedName>
        <fullName evidence="1">Uncharacterized protein</fullName>
    </submittedName>
</protein>
<dbReference type="Proteomes" id="UP000604825">
    <property type="component" value="Unassembled WGS sequence"/>
</dbReference>
<reference evidence="1" key="1">
    <citation type="submission" date="2020-10" db="EMBL/GenBank/DDBJ databases">
        <authorList>
            <person name="Han B."/>
            <person name="Lu T."/>
            <person name="Zhao Q."/>
            <person name="Huang X."/>
            <person name="Zhao Y."/>
        </authorList>
    </citation>
    <scope>NUCLEOTIDE SEQUENCE</scope>
</reference>
<proteinExistence type="predicted"/>
<organism evidence="1 2">
    <name type="scientific">Miscanthus lutarioriparius</name>
    <dbReference type="NCBI Taxonomy" id="422564"/>
    <lineage>
        <taxon>Eukaryota</taxon>
        <taxon>Viridiplantae</taxon>
        <taxon>Streptophyta</taxon>
        <taxon>Embryophyta</taxon>
        <taxon>Tracheophyta</taxon>
        <taxon>Spermatophyta</taxon>
        <taxon>Magnoliopsida</taxon>
        <taxon>Liliopsida</taxon>
        <taxon>Poales</taxon>
        <taxon>Poaceae</taxon>
        <taxon>PACMAD clade</taxon>
        <taxon>Panicoideae</taxon>
        <taxon>Andropogonodae</taxon>
        <taxon>Andropogoneae</taxon>
        <taxon>Saccharinae</taxon>
        <taxon>Miscanthus</taxon>
    </lineage>
</organism>
<comment type="caution">
    <text evidence="1">The sequence shown here is derived from an EMBL/GenBank/DDBJ whole genome shotgun (WGS) entry which is preliminary data.</text>
</comment>
<sequence length="106" mass="11001">MAMGFQLASGSGGDWIQAHRRRLVPSVRAAAAIAAGYGGGLQATVGARCRVTKGCIFQVSKHNVSLELNAQGDLSSAKLYCEAVRGSSNPCISSLSITEESCKGQQ</sequence>
<gene>
    <name evidence="1" type="ORF">NCGR_LOCUS62302</name>
</gene>
<evidence type="ECO:0000313" key="1">
    <source>
        <dbReference type="EMBL" id="CAD6338204.1"/>
    </source>
</evidence>
<name>A0A811S7I5_9POAL</name>
<keyword evidence="2" id="KW-1185">Reference proteome</keyword>
<dbReference type="EMBL" id="CAJGYO010000019">
    <property type="protein sequence ID" value="CAD6338204.1"/>
    <property type="molecule type" value="Genomic_DNA"/>
</dbReference>
<evidence type="ECO:0000313" key="2">
    <source>
        <dbReference type="Proteomes" id="UP000604825"/>
    </source>
</evidence>
<accession>A0A811S7I5</accession>
<dbReference type="AlphaFoldDB" id="A0A811S7I5"/>